<comment type="caution">
    <text evidence="2">The sequence shown here is derived from an EMBL/GenBank/DDBJ whole genome shotgun (WGS) entry which is preliminary data.</text>
</comment>
<proteinExistence type="predicted"/>
<dbReference type="PANTHER" id="PTHR34835">
    <property type="entry name" value="OS07G0283600 PROTEIN-RELATED"/>
    <property type="match status" value="1"/>
</dbReference>
<evidence type="ECO:0000256" key="1">
    <source>
        <dbReference type="SAM" id="MobiDB-lite"/>
    </source>
</evidence>
<name>A0AA39VJR8_ACESA</name>
<dbReference type="Proteomes" id="UP001168877">
    <property type="component" value="Unassembled WGS sequence"/>
</dbReference>
<dbReference type="AlphaFoldDB" id="A0AA39VJR8"/>
<reference evidence="2" key="2">
    <citation type="submission" date="2023-06" db="EMBL/GenBank/DDBJ databases">
        <authorList>
            <person name="Swenson N.G."/>
            <person name="Wegrzyn J.L."/>
            <person name="Mcevoy S.L."/>
        </authorList>
    </citation>
    <scope>NUCLEOTIDE SEQUENCE</scope>
    <source>
        <strain evidence="2">NS2018</strain>
        <tissue evidence="2">Leaf</tissue>
    </source>
</reference>
<organism evidence="2 3">
    <name type="scientific">Acer saccharum</name>
    <name type="common">Sugar maple</name>
    <dbReference type="NCBI Taxonomy" id="4024"/>
    <lineage>
        <taxon>Eukaryota</taxon>
        <taxon>Viridiplantae</taxon>
        <taxon>Streptophyta</taxon>
        <taxon>Embryophyta</taxon>
        <taxon>Tracheophyta</taxon>
        <taxon>Spermatophyta</taxon>
        <taxon>Magnoliopsida</taxon>
        <taxon>eudicotyledons</taxon>
        <taxon>Gunneridae</taxon>
        <taxon>Pentapetalae</taxon>
        <taxon>rosids</taxon>
        <taxon>malvids</taxon>
        <taxon>Sapindales</taxon>
        <taxon>Sapindaceae</taxon>
        <taxon>Hippocastanoideae</taxon>
        <taxon>Acereae</taxon>
        <taxon>Acer</taxon>
    </lineage>
</organism>
<evidence type="ECO:0000313" key="3">
    <source>
        <dbReference type="Proteomes" id="UP001168877"/>
    </source>
</evidence>
<feature type="region of interest" description="Disordered" evidence="1">
    <location>
        <begin position="1"/>
        <end position="26"/>
    </location>
</feature>
<accession>A0AA39VJR8</accession>
<sequence>MEETSHLMKQKDDGDNTRKRKKEDCSEHVPLKLGGSAWVNIFRSECEKLHAKGVTKITMEVRRELGKQIRGMSLHENFQYTTCKEPIMEEIDTQPPAMMSSESRKEAIESRCRTESFYDICAKLSVEQKDVVKALGFCSLLSMNCGRLRRYIYSFVVDKFDIDTLFVELYGKTFKLSTNVYSQIMGLENREQLISLDGDSKQIEELIEIYKGSSRGIKVNVLIEKMKILRSADDEFKITFMLFMIGTILCP</sequence>
<reference evidence="2" key="1">
    <citation type="journal article" date="2022" name="Plant J.">
        <title>Strategies of tolerance reflected in two North American maple genomes.</title>
        <authorList>
            <person name="McEvoy S.L."/>
            <person name="Sezen U.U."/>
            <person name="Trouern-Trend A."/>
            <person name="McMahon S.M."/>
            <person name="Schaberg P.G."/>
            <person name="Yang J."/>
            <person name="Wegrzyn J.L."/>
            <person name="Swenson N.G."/>
        </authorList>
    </citation>
    <scope>NUCLEOTIDE SEQUENCE</scope>
    <source>
        <strain evidence="2">NS2018</strain>
    </source>
</reference>
<gene>
    <name evidence="2" type="ORF">LWI29_036584</name>
</gene>
<evidence type="ECO:0000313" key="2">
    <source>
        <dbReference type="EMBL" id="KAK0583405.1"/>
    </source>
</evidence>
<dbReference type="EMBL" id="JAUESC010000384">
    <property type="protein sequence ID" value="KAK0583405.1"/>
    <property type="molecule type" value="Genomic_DNA"/>
</dbReference>
<keyword evidence="3" id="KW-1185">Reference proteome</keyword>
<protein>
    <submittedName>
        <fullName evidence="2">Uncharacterized protein</fullName>
    </submittedName>
</protein>